<evidence type="ECO:0000256" key="5">
    <source>
        <dbReference type="RuleBase" id="RU000651"/>
    </source>
</evidence>
<comment type="similarity">
    <text evidence="1 5">Belongs to the pancreatic ribonuclease family.</text>
</comment>
<keyword evidence="5" id="KW-0732">Signal</keyword>
<dbReference type="PANTHER" id="PTHR11437">
    <property type="entry name" value="RIBONUCLEASE"/>
    <property type="match status" value="1"/>
</dbReference>
<dbReference type="InterPro" id="IPR001427">
    <property type="entry name" value="RNaseA"/>
</dbReference>
<proteinExistence type="inferred from homology"/>
<keyword evidence="8" id="KW-1185">Reference proteome</keyword>
<protein>
    <recommendedName>
        <fullName evidence="6">Ribonuclease A-domain domain-containing protein</fullName>
    </recommendedName>
</protein>
<feature type="signal peptide" evidence="5">
    <location>
        <begin position="1"/>
        <end position="20"/>
    </location>
</feature>
<dbReference type="GO" id="GO:0016787">
    <property type="term" value="F:hydrolase activity"/>
    <property type="evidence" value="ECO:0007669"/>
    <property type="project" value="UniProtKB-KW"/>
</dbReference>
<evidence type="ECO:0000256" key="4">
    <source>
        <dbReference type="ARBA" id="ARBA00022801"/>
    </source>
</evidence>
<dbReference type="AlphaFoldDB" id="A0A553P8U6"/>
<comment type="caution">
    <text evidence="7">The sequence shown here is derived from an EMBL/GenBank/DDBJ whole genome shotgun (WGS) entry which is preliminary data.</text>
</comment>
<accession>A0A553P8U6</accession>
<dbReference type="PROSITE" id="PS00127">
    <property type="entry name" value="RNASE_PANCREATIC"/>
    <property type="match status" value="1"/>
</dbReference>
<reference evidence="7 8" key="1">
    <citation type="journal article" date="2019" name="Sci. Data">
        <title>Hybrid genome assembly and annotation of Danionella translucida.</title>
        <authorList>
            <person name="Kadobianskyi M."/>
            <person name="Schulze L."/>
            <person name="Schuelke M."/>
            <person name="Judkewitz B."/>
        </authorList>
    </citation>
    <scope>NUCLEOTIDE SEQUENCE [LARGE SCALE GENOMIC DNA]</scope>
    <source>
        <strain evidence="7 8">Bolton</strain>
    </source>
</reference>
<keyword evidence="4 5" id="KW-0378">Hydrolase</keyword>
<dbReference type="GO" id="GO:0003676">
    <property type="term" value="F:nucleic acid binding"/>
    <property type="evidence" value="ECO:0007669"/>
    <property type="project" value="InterPro"/>
</dbReference>
<organism evidence="7 8">
    <name type="scientific">Danionella cerebrum</name>
    <dbReference type="NCBI Taxonomy" id="2873325"/>
    <lineage>
        <taxon>Eukaryota</taxon>
        <taxon>Metazoa</taxon>
        <taxon>Chordata</taxon>
        <taxon>Craniata</taxon>
        <taxon>Vertebrata</taxon>
        <taxon>Euteleostomi</taxon>
        <taxon>Actinopterygii</taxon>
        <taxon>Neopterygii</taxon>
        <taxon>Teleostei</taxon>
        <taxon>Ostariophysi</taxon>
        <taxon>Cypriniformes</taxon>
        <taxon>Danionidae</taxon>
        <taxon>Danioninae</taxon>
        <taxon>Danionella</taxon>
    </lineage>
</organism>
<dbReference type="Pfam" id="PF00074">
    <property type="entry name" value="RnaseA"/>
    <property type="match status" value="1"/>
</dbReference>
<evidence type="ECO:0000256" key="3">
    <source>
        <dbReference type="ARBA" id="ARBA00022759"/>
    </source>
</evidence>
<dbReference type="InterPro" id="IPR023412">
    <property type="entry name" value="RNaseA_domain"/>
</dbReference>
<dbReference type="GO" id="GO:0050830">
    <property type="term" value="P:defense response to Gram-positive bacterium"/>
    <property type="evidence" value="ECO:0007669"/>
    <property type="project" value="TreeGrafter"/>
</dbReference>
<dbReference type="InterPro" id="IPR023411">
    <property type="entry name" value="RNaseA_AS"/>
</dbReference>
<feature type="domain" description="Ribonuclease A-domain" evidence="6">
    <location>
        <begin position="19"/>
        <end position="133"/>
    </location>
</feature>
<dbReference type="SUPFAM" id="SSF54076">
    <property type="entry name" value="RNase A-like"/>
    <property type="match status" value="1"/>
</dbReference>
<gene>
    <name evidence="7" type="ORF">DNTS_026661</name>
</gene>
<evidence type="ECO:0000256" key="2">
    <source>
        <dbReference type="ARBA" id="ARBA00022722"/>
    </source>
</evidence>
<evidence type="ECO:0000256" key="1">
    <source>
        <dbReference type="ARBA" id="ARBA00005600"/>
    </source>
</evidence>
<dbReference type="InterPro" id="IPR036816">
    <property type="entry name" value="RNaseA-like_dom_sf"/>
</dbReference>
<dbReference type="OrthoDB" id="8573660at2759"/>
<sequence>MELHLPAVVLVLMLAASIDCASYTEFLNRHVKPGMAASECNKVMTDRKINSFFSCKPINTFIKAEGSVVAEVCDAKGTHLTDNLYKSVDEFDVIDCVKKNQFLGCEYTGEAKKLRVIVICDDKKKPIHFERVEA</sequence>
<dbReference type="SMART" id="SM00092">
    <property type="entry name" value="RNAse_Pc"/>
    <property type="match status" value="1"/>
</dbReference>
<keyword evidence="3 5" id="KW-0255">Endonuclease</keyword>
<dbReference type="GO" id="GO:0004519">
    <property type="term" value="F:endonuclease activity"/>
    <property type="evidence" value="ECO:0007669"/>
    <property type="project" value="UniProtKB-KW"/>
</dbReference>
<dbReference type="EMBL" id="SRMA01026728">
    <property type="protein sequence ID" value="TRY74104.1"/>
    <property type="molecule type" value="Genomic_DNA"/>
</dbReference>
<evidence type="ECO:0000313" key="7">
    <source>
        <dbReference type="EMBL" id="TRY74104.1"/>
    </source>
</evidence>
<dbReference type="Proteomes" id="UP000316079">
    <property type="component" value="Unassembled WGS sequence"/>
</dbReference>
<dbReference type="GO" id="GO:0004540">
    <property type="term" value="F:RNA nuclease activity"/>
    <property type="evidence" value="ECO:0007669"/>
    <property type="project" value="TreeGrafter"/>
</dbReference>
<name>A0A553P8U6_9TELE</name>
<dbReference type="Gene3D" id="3.10.130.10">
    <property type="entry name" value="Ribonuclease A-like domain"/>
    <property type="match status" value="1"/>
</dbReference>
<feature type="chain" id="PRO_5022272996" description="Ribonuclease A-domain domain-containing protein" evidence="5">
    <location>
        <begin position="21"/>
        <end position="134"/>
    </location>
</feature>
<keyword evidence="2 5" id="KW-0540">Nuclease</keyword>
<evidence type="ECO:0000259" key="6">
    <source>
        <dbReference type="SMART" id="SM00092"/>
    </source>
</evidence>
<evidence type="ECO:0000313" key="8">
    <source>
        <dbReference type="Proteomes" id="UP000316079"/>
    </source>
</evidence>